<accession>A0A0B1S7D7</accession>
<dbReference type="Proteomes" id="UP000053660">
    <property type="component" value="Unassembled WGS sequence"/>
</dbReference>
<sequence length="63" mass="7481">MGSIRYSQQWRRFSLPKLRAGSAGEIGCRKSQAHLPRRTYNRCCRRFYHLSLLFWALHGRAEV</sequence>
<gene>
    <name evidence="1" type="ORF">OESDEN_19116</name>
</gene>
<name>A0A0B1S7D7_OESDE</name>
<proteinExistence type="predicted"/>
<evidence type="ECO:0000313" key="1">
    <source>
        <dbReference type="EMBL" id="KHJ81198.1"/>
    </source>
</evidence>
<reference evidence="1 2" key="1">
    <citation type="submission" date="2014-03" db="EMBL/GenBank/DDBJ databases">
        <title>Draft genome of the hookworm Oesophagostomum dentatum.</title>
        <authorList>
            <person name="Mitreva M."/>
        </authorList>
    </citation>
    <scope>NUCLEOTIDE SEQUENCE [LARGE SCALE GENOMIC DNA]</scope>
    <source>
        <strain evidence="1 2">OD-Hann</strain>
    </source>
</reference>
<organism evidence="1 2">
    <name type="scientific">Oesophagostomum dentatum</name>
    <name type="common">Nodular worm</name>
    <dbReference type="NCBI Taxonomy" id="61180"/>
    <lineage>
        <taxon>Eukaryota</taxon>
        <taxon>Metazoa</taxon>
        <taxon>Ecdysozoa</taxon>
        <taxon>Nematoda</taxon>
        <taxon>Chromadorea</taxon>
        <taxon>Rhabditida</taxon>
        <taxon>Rhabditina</taxon>
        <taxon>Rhabditomorpha</taxon>
        <taxon>Strongyloidea</taxon>
        <taxon>Strongylidae</taxon>
        <taxon>Oesophagostomum</taxon>
    </lineage>
</organism>
<evidence type="ECO:0000313" key="2">
    <source>
        <dbReference type="Proteomes" id="UP000053660"/>
    </source>
</evidence>
<dbReference type="EMBL" id="KN592781">
    <property type="protein sequence ID" value="KHJ81198.1"/>
    <property type="molecule type" value="Genomic_DNA"/>
</dbReference>
<protein>
    <submittedName>
        <fullName evidence="1">Uncharacterized protein</fullName>
    </submittedName>
</protein>
<dbReference type="AlphaFoldDB" id="A0A0B1S7D7"/>
<keyword evidence="2" id="KW-1185">Reference proteome</keyword>